<dbReference type="PANTHER" id="PTHR28629">
    <property type="entry name" value="TRIOKINASE/FMN CYCLASE"/>
    <property type="match status" value="1"/>
</dbReference>
<name>A0A1G6I958_9ACTN</name>
<gene>
    <name evidence="4" type="ORF">SAMN04487824_10274</name>
</gene>
<evidence type="ECO:0000313" key="4">
    <source>
        <dbReference type="EMBL" id="SDC03089.1"/>
    </source>
</evidence>
<dbReference type="SUPFAM" id="SSF101473">
    <property type="entry name" value="DhaL-like"/>
    <property type="match status" value="1"/>
</dbReference>
<keyword evidence="5" id="KW-1185">Reference proteome</keyword>
<evidence type="ECO:0000259" key="3">
    <source>
        <dbReference type="PROSITE" id="PS51480"/>
    </source>
</evidence>
<evidence type="ECO:0000313" key="5">
    <source>
        <dbReference type="Proteomes" id="UP000198528"/>
    </source>
</evidence>
<dbReference type="InterPro" id="IPR036117">
    <property type="entry name" value="DhaL_dom_sf"/>
</dbReference>
<sequence>MDKLKIEDVPEAFEYVGQLFVEKRDELCEMDAAMGDGDLGLTMSKGYGALPGFLRDLTGEGDIGKMMFKGAMKMQNTVPSTMGTLMSSGVMEAGKAFKGKTELMPADMATYVVKFAEGIKKRGKCELGDRTILDSVDAGAKKATSLVESNPDASFLDVMNAAVEGAEEGCEATKDMLPKFGKAAVHSAKAKGVIDQGALAGKYMLEGLRNYFADQQ</sequence>
<accession>A0A1G6I958</accession>
<dbReference type="SMART" id="SM01120">
    <property type="entry name" value="Dak2"/>
    <property type="match status" value="1"/>
</dbReference>
<dbReference type="InterPro" id="IPR004007">
    <property type="entry name" value="DhaL_dom"/>
</dbReference>
<dbReference type="InterPro" id="IPR050861">
    <property type="entry name" value="Dihydroxyacetone_Kinase"/>
</dbReference>
<dbReference type="EMBL" id="FMZL01000002">
    <property type="protein sequence ID" value="SDC03089.1"/>
    <property type="molecule type" value="Genomic_DNA"/>
</dbReference>
<dbReference type="Gene3D" id="1.25.40.340">
    <property type="match status" value="1"/>
</dbReference>
<dbReference type="PROSITE" id="PS51480">
    <property type="entry name" value="DHAL"/>
    <property type="match status" value="1"/>
</dbReference>
<evidence type="ECO:0000256" key="2">
    <source>
        <dbReference type="ARBA" id="ARBA00022777"/>
    </source>
</evidence>
<dbReference type="GO" id="GO:0005829">
    <property type="term" value="C:cytosol"/>
    <property type="evidence" value="ECO:0007669"/>
    <property type="project" value="TreeGrafter"/>
</dbReference>
<keyword evidence="2 4" id="KW-0418">Kinase</keyword>
<dbReference type="PANTHER" id="PTHR28629:SF4">
    <property type="entry name" value="TRIOKINASE_FMN CYCLASE"/>
    <property type="match status" value="1"/>
</dbReference>
<dbReference type="AlphaFoldDB" id="A0A1G6I958"/>
<dbReference type="GO" id="GO:0019563">
    <property type="term" value="P:glycerol catabolic process"/>
    <property type="evidence" value="ECO:0007669"/>
    <property type="project" value="TreeGrafter"/>
</dbReference>
<keyword evidence="1" id="KW-0808">Transferase</keyword>
<feature type="domain" description="DhaL" evidence="3">
    <location>
        <begin position="7"/>
        <end position="210"/>
    </location>
</feature>
<dbReference type="Proteomes" id="UP000198528">
    <property type="component" value="Unassembled WGS sequence"/>
</dbReference>
<reference evidence="5" key="1">
    <citation type="submission" date="2016-10" db="EMBL/GenBank/DDBJ databases">
        <authorList>
            <person name="Varghese N."/>
            <person name="Submissions S."/>
        </authorList>
    </citation>
    <scope>NUCLEOTIDE SEQUENCE [LARGE SCALE GENOMIC DNA]</scope>
    <source>
        <strain evidence="5">DSM 22619</strain>
    </source>
</reference>
<dbReference type="RefSeq" id="WP_090844830.1">
    <property type="nucleotide sequence ID" value="NZ_FMZL01000002.1"/>
</dbReference>
<dbReference type="GO" id="GO:0004371">
    <property type="term" value="F:glycerone kinase activity"/>
    <property type="evidence" value="ECO:0007669"/>
    <property type="project" value="InterPro"/>
</dbReference>
<evidence type="ECO:0000256" key="1">
    <source>
        <dbReference type="ARBA" id="ARBA00022679"/>
    </source>
</evidence>
<organism evidence="4 5">
    <name type="scientific">Parafannyhessea umbonata</name>
    <dbReference type="NCBI Taxonomy" id="604330"/>
    <lineage>
        <taxon>Bacteria</taxon>
        <taxon>Bacillati</taxon>
        <taxon>Actinomycetota</taxon>
        <taxon>Coriobacteriia</taxon>
        <taxon>Coriobacteriales</taxon>
        <taxon>Atopobiaceae</taxon>
        <taxon>Parafannyhessea</taxon>
    </lineage>
</organism>
<protein>
    <submittedName>
        <fullName evidence="4">Dihydroxyacetone kinase, C-terminal domain</fullName>
    </submittedName>
</protein>
<dbReference type="Pfam" id="PF02734">
    <property type="entry name" value="Dak2"/>
    <property type="match status" value="1"/>
</dbReference>
<proteinExistence type="predicted"/>